<evidence type="ECO:0000256" key="8">
    <source>
        <dbReference type="ARBA" id="ARBA00023136"/>
    </source>
</evidence>
<dbReference type="FunFam" id="3.40.50.300:FF:000218">
    <property type="entry name" value="Multidrug ABC transporter ATP-binding protein"/>
    <property type="match status" value="1"/>
</dbReference>
<comment type="catalytic activity">
    <reaction evidence="1">
        <text>ATP + protein L-histidine = ADP + protein N-phospho-L-histidine.</text>
        <dbReference type="EC" id="2.7.13.3"/>
    </reaction>
</comment>
<dbReference type="GO" id="GO:0000155">
    <property type="term" value="F:phosphorelay sensor kinase activity"/>
    <property type="evidence" value="ECO:0007669"/>
    <property type="project" value="InterPro"/>
</dbReference>
<dbReference type="Gene3D" id="3.40.50.300">
    <property type="entry name" value="P-loop containing nucleotide triphosphate hydrolases"/>
    <property type="match status" value="1"/>
</dbReference>
<dbReference type="GO" id="GO:0015421">
    <property type="term" value="F:ABC-type oligopeptide transporter activity"/>
    <property type="evidence" value="ECO:0007669"/>
    <property type="project" value="TreeGrafter"/>
</dbReference>
<dbReference type="Pfam" id="PF00664">
    <property type="entry name" value="ABC_membrane"/>
    <property type="match status" value="1"/>
</dbReference>
<dbReference type="InterPro" id="IPR003593">
    <property type="entry name" value="AAA+_ATPase"/>
</dbReference>
<evidence type="ECO:0000256" key="7">
    <source>
        <dbReference type="ARBA" id="ARBA00022989"/>
    </source>
</evidence>
<dbReference type="SUPFAM" id="SSF47384">
    <property type="entry name" value="Homodimeric domain of signal transducing histidine kinase"/>
    <property type="match status" value="1"/>
</dbReference>
<dbReference type="Pfam" id="PF00005">
    <property type="entry name" value="ABC_tran"/>
    <property type="match status" value="1"/>
</dbReference>
<evidence type="ECO:0000259" key="12">
    <source>
        <dbReference type="PROSITE" id="PS50929"/>
    </source>
</evidence>
<feature type="coiled-coil region" evidence="9">
    <location>
        <begin position="725"/>
        <end position="752"/>
    </location>
</feature>
<evidence type="ECO:0000256" key="6">
    <source>
        <dbReference type="ARBA" id="ARBA00022840"/>
    </source>
</evidence>
<feature type="domain" description="ABC transporter" evidence="11">
    <location>
        <begin position="356"/>
        <end position="591"/>
    </location>
</feature>
<keyword evidence="6 13" id="KW-0067">ATP-binding</keyword>
<feature type="transmembrane region" description="Helical" evidence="10">
    <location>
        <begin position="16"/>
        <end position="44"/>
    </location>
</feature>
<dbReference type="InterPro" id="IPR039421">
    <property type="entry name" value="Type_1_exporter"/>
</dbReference>
<reference evidence="13" key="1">
    <citation type="submission" date="2016-04" db="EMBL/GenBank/DDBJ databases">
        <authorList>
            <person name="Tabuchi Yagui T.R."/>
        </authorList>
    </citation>
    <scope>NUCLEOTIDE SEQUENCE [LARGE SCALE GENOMIC DNA]</scope>
    <source>
        <strain evidence="13">NIES-26</strain>
    </source>
</reference>
<dbReference type="SUPFAM" id="SSF52540">
    <property type="entry name" value="P-loop containing nucleoside triphosphate hydrolases"/>
    <property type="match status" value="1"/>
</dbReference>
<dbReference type="CDD" id="cd03251">
    <property type="entry name" value="ABCC_MsbA"/>
    <property type="match status" value="1"/>
</dbReference>
<sequence length="754" mass="83423">MSTRKLLLRFAKPYPGLILLTIALGFSGALFNGVSTALIVPVILKIVGQEVDLTKAPGILKGIMAPFEEIPDSYRIVVMAGAIIFTISLKNLATYTSALASSSLTRRLTADMREAGLKLLLEIDIDYYAKMKIGDLINRLGGEIGRAATAIGNTVKLVILGITILVFVGLLLSISWQLTIAATFLLSLVTVVNQYAIARSKRFGKQLSEMSKAYSIAMLELLNGIRLVKATGNEEREYQKIHQLIRAREKADFQSQVNSEAIAPLSEVMGITALLLIVFLSKTFFANQVASLSTVLLTYLLILLRLLPLVSQLNTIRSTFASTSASVAMVTEFLNRDDKPLMSKGEIPYTKLEEGVHFDFLSFTYPGHEKLVLKDVDLYLPRGTTLALVGGSGAGKSTLADLLPRFYDPLSGRITIDGKDLRDFDIASLRSKMGIVSQDTFLFNDTVGNNIAYGRPEATKDEILAAAKRANAYEFISKLPQGFDTLIGDRGVMLSGGQRQRLAIARALLQNPEILILDEATSALDTVSERLVQAALDDLSRDRTTLVIAHRLSTVQKADQIAVLDQGRVVEVGTHEELLQKGGYYSRLYSMQFSDRAEAANKQHQSLVRISHEIRTQLNSMLGFLLLLLDDMVEDSQERQELIEQSHTSALRILTTIDVFDDIFSLQLKGKFLSFTQENNSIATKYKTFTHISEEFRDRLNMISGILRSLTDTVADTPEDNNQLIAKAYDSAINLLDKLKEFENNIQLETNEKC</sequence>
<proteinExistence type="predicted"/>
<feature type="domain" description="ABC transmembrane type-1" evidence="12">
    <location>
        <begin position="19"/>
        <end position="322"/>
    </location>
</feature>
<feature type="transmembrane region" description="Helical" evidence="10">
    <location>
        <begin position="155"/>
        <end position="174"/>
    </location>
</feature>
<comment type="caution">
    <text evidence="13">The sequence shown here is derived from an EMBL/GenBank/DDBJ whole genome shotgun (WGS) entry which is preliminary data.</text>
</comment>
<dbReference type="GO" id="GO:0090374">
    <property type="term" value="P:oligopeptide export from mitochondrion"/>
    <property type="evidence" value="ECO:0007669"/>
    <property type="project" value="TreeGrafter"/>
</dbReference>
<dbReference type="PANTHER" id="PTHR43394">
    <property type="entry name" value="ATP-DEPENDENT PERMEASE MDL1, MITOCHONDRIAL"/>
    <property type="match status" value="1"/>
</dbReference>
<dbReference type="Proteomes" id="UP000252107">
    <property type="component" value="Unassembled WGS sequence"/>
</dbReference>
<feature type="transmembrane region" description="Helical" evidence="10">
    <location>
        <begin position="74"/>
        <end position="93"/>
    </location>
</feature>
<evidence type="ECO:0000259" key="11">
    <source>
        <dbReference type="PROSITE" id="PS50893"/>
    </source>
</evidence>
<dbReference type="GO" id="GO:0016887">
    <property type="term" value="F:ATP hydrolysis activity"/>
    <property type="evidence" value="ECO:0007669"/>
    <property type="project" value="InterPro"/>
</dbReference>
<evidence type="ECO:0000256" key="3">
    <source>
        <dbReference type="ARBA" id="ARBA00012438"/>
    </source>
</evidence>
<comment type="subcellular location">
    <subcellularLocation>
        <location evidence="2">Cell membrane</location>
        <topology evidence="2">Multi-pass membrane protein</topology>
    </subcellularLocation>
</comment>
<dbReference type="GO" id="GO:0005524">
    <property type="term" value="F:ATP binding"/>
    <property type="evidence" value="ECO:0007669"/>
    <property type="project" value="UniProtKB-KW"/>
</dbReference>
<dbReference type="InterPro" id="IPR017871">
    <property type="entry name" value="ABC_transporter-like_CS"/>
</dbReference>
<keyword evidence="14" id="KW-1185">Reference proteome</keyword>
<evidence type="ECO:0000256" key="1">
    <source>
        <dbReference type="ARBA" id="ARBA00000085"/>
    </source>
</evidence>
<keyword evidence="5" id="KW-0547">Nucleotide-binding</keyword>
<evidence type="ECO:0000256" key="10">
    <source>
        <dbReference type="SAM" id="Phobius"/>
    </source>
</evidence>
<dbReference type="SMART" id="SM00382">
    <property type="entry name" value="AAA"/>
    <property type="match status" value="1"/>
</dbReference>
<dbReference type="GO" id="GO:0005886">
    <property type="term" value="C:plasma membrane"/>
    <property type="evidence" value="ECO:0007669"/>
    <property type="project" value="UniProtKB-SubCell"/>
</dbReference>
<feature type="transmembrane region" description="Helical" evidence="10">
    <location>
        <begin position="261"/>
        <end position="279"/>
    </location>
</feature>
<dbReference type="InterPro" id="IPR003439">
    <property type="entry name" value="ABC_transporter-like_ATP-bd"/>
</dbReference>
<dbReference type="PROSITE" id="PS00211">
    <property type="entry name" value="ABC_TRANSPORTER_1"/>
    <property type="match status" value="1"/>
</dbReference>
<evidence type="ECO:0000256" key="9">
    <source>
        <dbReference type="SAM" id="Coils"/>
    </source>
</evidence>
<dbReference type="CDD" id="cd00082">
    <property type="entry name" value="HisKA"/>
    <property type="match status" value="1"/>
</dbReference>
<dbReference type="SUPFAM" id="SSF90123">
    <property type="entry name" value="ABC transporter transmembrane region"/>
    <property type="match status" value="1"/>
</dbReference>
<dbReference type="InterPro" id="IPR036097">
    <property type="entry name" value="HisK_dim/P_sf"/>
</dbReference>
<dbReference type="AlphaFoldDB" id="A0A367R7C7"/>
<dbReference type="InterPro" id="IPR003661">
    <property type="entry name" value="HisK_dim/P_dom"/>
</dbReference>
<keyword evidence="7 10" id="KW-1133">Transmembrane helix</keyword>
<dbReference type="InterPro" id="IPR027417">
    <property type="entry name" value="P-loop_NTPase"/>
</dbReference>
<organism evidence="13 14">
    <name type="scientific">Nostoc minutum NIES-26</name>
    <dbReference type="NCBI Taxonomy" id="1844469"/>
    <lineage>
        <taxon>Bacteria</taxon>
        <taxon>Bacillati</taxon>
        <taxon>Cyanobacteriota</taxon>
        <taxon>Cyanophyceae</taxon>
        <taxon>Nostocales</taxon>
        <taxon>Nostocaceae</taxon>
        <taxon>Nostoc</taxon>
    </lineage>
</organism>
<dbReference type="PROSITE" id="PS50893">
    <property type="entry name" value="ABC_TRANSPORTER_2"/>
    <property type="match status" value="1"/>
</dbReference>
<dbReference type="EC" id="2.7.13.3" evidence="3"/>
<dbReference type="Gene3D" id="1.10.287.130">
    <property type="match status" value="1"/>
</dbReference>
<dbReference type="EMBL" id="LXQD01000236">
    <property type="protein sequence ID" value="RCJ31332.1"/>
    <property type="molecule type" value="Genomic_DNA"/>
</dbReference>
<dbReference type="Gene3D" id="1.20.1560.10">
    <property type="entry name" value="ABC transporter type 1, transmembrane domain"/>
    <property type="match status" value="1"/>
</dbReference>
<keyword evidence="8 10" id="KW-0472">Membrane</keyword>
<feature type="transmembrane region" description="Helical" evidence="10">
    <location>
        <begin position="285"/>
        <end position="307"/>
    </location>
</feature>
<evidence type="ECO:0000256" key="5">
    <source>
        <dbReference type="ARBA" id="ARBA00022741"/>
    </source>
</evidence>
<protein>
    <recommendedName>
        <fullName evidence="3">histidine kinase</fullName>
        <ecNumber evidence="3">2.7.13.3</ecNumber>
    </recommendedName>
</protein>
<evidence type="ECO:0000313" key="13">
    <source>
        <dbReference type="EMBL" id="RCJ31332.1"/>
    </source>
</evidence>
<gene>
    <name evidence="13" type="ORF">A6770_20250</name>
</gene>
<evidence type="ECO:0000256" key="2">
    <source>
        <dbReference type="ARBA" id="ARBA00004651"/>
    </source>
</evidence>
<evidence type="ECO:0000256" key="4">
    <source>
        <dbReference type="ARBA" id="ARBA00022692"/>
    </source>
</evidence>
<dbReference type="InterPro" id="IPR011527">
    <property type="entry name" value="ABC1_TM_dom"/>
</dbReference>
<dbReference type="PROSITE" id="PS50929">
    <property type="entry name" value="ABC_TM1F"/>
    <property type="match status" value="1"/>
</dbReference>
<name>A0A367R7C7_9NOSO</name>
<keyword evidence="4 10" id="KW-0812">Transmembrane</keyword>
<dbReference type="InterPro" id="IPR036640">
    <property type="entry name" value="ABC1_TM_sf"/>
</dbReference>
<keyword evidence="9" id="KW-0175">Coiled coil</keyword>
<dbReference type="PANTHER" id="PTHR43394:SF7">
    <property type="entry name" value="ABC TRANSPORTER B FAMILY MEMBER 28"/>
    <property type="match status" value="1"/>
</dbReference>
<evidence type="ECO:0000313" key="14">
    <source>
        <dbReference type="Proteomes" id="UP000252107"/>
    </source>
</evidence>
<accession>A0A367R7C7</accession>